<evidence type="ECO:0000313" key="5">
    <source>
        <dbReference type="Proteomes" id="UP000051863"/>
    </source>
</evidence>
<dbReference type="SUPFAM" id="SSF53955">
    <property type="entry name" value="Lysozyme-like"/>
    <property type="match status" value="1"/>
</dbReference>
<dbReference type="InterPro" id="IPR023346">
    <property type="entry name" value="Lysozyme-like_dom_sf"/>
</dbReference>
<dbReference type="OrthoDB" id="8808803at2"/>
<evidence type="ECO:0000256" key="3">
    <source>
        <dbReference type="RuleBase" id="RU003788"/>
    </source>
</evidence>
<keyword evidence="3" id="KW-0378">Hydrolase</keyword>
<dbReference type="Gene3D" id="1.10.530.40">
    <property type="match status" value="1"/>
</dbReference>
<dbReference type="GO" id="GO:0042742">
    <property type="term" value="P:defense response to bacterium"/>
    <property type="evidence" value="ECO:0007669"/>
    <property type="project" value="UniProtKB-KW"/>
</dbReference>
<evidence type="ECO:0000256" key="1">
    <source>
        <dbReference type="ARBA" id="ARBA00022529"/>
    </source>
</evidence>
<comment type="caution">
    <text evidence="4">The sequence shown here is derived from an EMBL/GenBank/DDBJ whole genome shotgun (WGS) entry which is preliminary data.</text>
</comment>
<evidence type="ECO:0000256" key="2">
    <source>
        <dbReference type="ARBA" id="ARBA00022638"/>
    </source>
</evidence>
<sequence>MSDKAPTGRVGLVFGSLLIVAFLSLWESSGNLITTVFADKLAGGLPTVCDGLTRHITSTPIVVGEQWSVEKCESEQRAALIMVQRQLLKCFTRTPPQSVFDAATSHAWNMGATATCGSVAMQHWNKGSWAIGCNRLAIDADGRPVWSYVRTGRTLPNGKAEMRFVQGLANRRQAEVKLCTAGVE</sequence>
<keyword evidence="1 3" id="KW-0929">Antimicrobial</keyword>
<dbReference type="GO" id="GO:0003796">
    <property type="term" value="F:lysozyme activity"/>
    <property type="evidence" value="ECO:0007669"/>
    <property type="project" value="UniProtKB-EC"/>
</dbReference>
<dbReference type="InterPro" id="IPR002196">
    <property type="entry name" value="Glyco_hydro_24"/>
</dbReference>
<dbReference type="EC" id="3.2.1.17" evidence="3"/>
<dbReference type="GO" id="GO:0016998">
    <property type="term" value="P:cell wall macromolecule catabolic process"/>
    <property type="evidence" value="ECO:0007669"/>
    <property type="project" value="InterPro"/>
</dbReference>
<dbReference type="PATRIC" id="fig|405446.3.peg.2680"/>
<evidence type="ECO:0000313" key="4">
    <source>
        <dbReference type="EMBL" id="KRG65808.1"/>
    </source>
</evidence>
<dbReference type="GO" id="GO:0009253">
    <property type="term" value="P:peptidoglycan catabolic process"/>
    <property type="evidence" value="ECO:0007669"/>
    <property type="project" value="InterPro"/>
</dbReference>
<dbReference type="PANTHER" id="PTHR38107">
    <property type="match status" value="1"/>
</dbReference>
<comment type="catalytic activity">
    <reaction evidence="3">
        <text>Hydrolysis of (1-&gt;4)-beta-linkages between N-acetylmuramic acid and N-acetyl-D-glucosamine residues in a peptidoglycan and between N-acetyl-D-glucosamine residues in chitodextrins.</text>
        <dbReference type="EC" id="3.2.1.17"/>
    </reaction>
</comment>
<dbReference type="RefSeq" id="WP_057629521.1">
    <property type="nucleotide sequence ID" value="NZ_LDJJ01000051.1"/>
</dbReference>
<dbReference type="AlphaFoldDB" id="A0A0R0C943"/>
<dbReference type="InterPro" id="IPR051018">
    <property type="entry name" value="Bacteriophage_GH24"/>
</dbReference>
<accession>A0A0R0C943</accession>
<keyword evidence="2 3" id="KW-0081">Bacteriolytic enzyme</keyword>
<keyword evidence="5" id="KW-1185">Reference proteome</keyword>
<name>A0A0R0C943_9GAMM</name>
<dbReference type="Proteomes" id="UP000051863">
    <property type="component" value="Unassembled WGS sequence"/>
</dbReference>
<comment type="similarity">
    <text evidence="3">Belongs to the glycosyl hydrolase 24 family.</text>
</comment>
<dbReference type="InterPro" id="IPR023347">
    <property type="entry name" value="Lysozyme_dom_sf"/>
</dbReference>
<keyword evidence="3" id="KW-0326">Glycosidase</keyword>
<dbReference type="Pfam" id="PF00959">
    <property type="entry name" value="Phage_lysozyme"/>
    <property type="match status" value="1"/>
</dbReference>
<protein>
    <recommendedName>
        <fullName evidence="3">Lysozyme</fullName>
        <ecNumber evidence="3">3.2.1.17</ecNumber>
    </recommendedName>
</protein>
<dbReference type="GO" id="GO:0031640">
    <property type="term" value="P:killing of cells of another organism"/>
    <property type="evidence" value="ECO:0007669"/>
    <property type="project" value="UniProtKB-KW"/>
</dbReference>
<dbReference type="EMBL" id="LDJJ01000051">
    <property type="protein sequence ID" value="KRG65808.1"/>
    <property type="molecule type" value="Genomic_DNA"/>
</dbReference>
<dbReference type="PANTHER" id="PTHR38107:SF3">
    <property type="entry name" value="LYSOZYME RRRD-RELATED"/>
    <property type="match status" value="1"/>
</dbReference>
<organism evidence="4 5">
    <name type="scientific">Stenotrophomonas terrae</name>
    <dbReference type="NCBI Taxonomy" id="405446"/>
    <lineage>
        <taxon>Bacteria</taxon>
        <taxon>Pseudomonadati</taxon>
        <taxon>Pseudomonadota</taxon>
        <taxon>Gammaproteobacteria</taxon>
        <taxon>Lysobacterales</taxon>
        <taxon>Lysobacteraceae</taxon>
        <taxon>Stenotrophomonas</taxon>
    </lineage>
</organism>
<proteinExistence type="inferred from homology"/>
<reference evidence="4 5" key="1">
    <citation type="submission" date="2015-05" db="EMBL/GenBank/DDBJ databases">
        <title>Genome sequencing and analysis of members of genus Stenotrophomonas.</title>
        <authorList>
            <person name="Patil P.P."/>
            <person name="Midha S."/>
            <person name="Patil P.B."/>
        </authorList>
    </citation>
    <scope>NUCLEOTIDE SEQUENCE [LARGE SCALE GENOMIC DNA]</scope>
    <source>
        <strain evidence="4 5">DSM 18941</strain>
    </source>
</reference>
<gene>
    <name evidence="4" type="ORF">ABB27_14660</name>
</gene>